<evidence type="ECO:0000313" key="2">
    <source>
        <dbReference type="EMBL" id="KAH7368497.1"/>
    </source>
</evidence>
<reference evidence="2" key="1">
    <citation type="journal article" date="2021" name="Nat. Commun.">
        <title>Genetic determinants of endophytism in the Arabidopsis root mycobiome.</title>
        <authorList>
            <person name="Mesny F."/>
            <person name="Miyauchi S."/>
            <person name="Thiergart T."/>
            <person name="Pickel B."/>
            <person name="Atanasova L."/>
            <person name="Karlsson M."/>
            <person name="Huettel B."/>
            <person name="Barry K.W."/>
            <person name="Haridas S."/>
            <person name="Chen C."/>
            <person name="Bauer D."/>
            <person name="Andreopoulos W."/>
            <person name="Pangilinan J."/>
            <person name="LaButti K."/>
            <person name="Riley R."/>
            <person name="Lipzen A."/>
            <person name="Clum A."/>
            <person name="Drula E."/>
            <person name="Henrissat B."/>
            <person name="Kohler A."/>
            <person name="Grigoriev I.V."/>
            <person name="Martin F.M."/>
            <person name="Hacquard S."/>
        </authorList>
    </citation>
    <scope>NUCLEOTIDE SEQUENCE</scope>
    <source>
        <strain evidence="2">MPI-CAGE-AT-0016</strain>
    </source>
</reference>
<protein>
    <submittedName>
        <fullName evidence="2">Uncharacterized protein</fullName>
    </submittedName>
</protein>
<sequence length="233" mass="25306">MSQRHINSGNTSSFHISPLEAENPSASFSQRDLPFPSRLAPITATSNFTSALHQILSPFTPKLDNSVSRPKYLCLKTTRRPNTRVTHTSPSLVTPAQQQQQDTLPPPACHVSIHHRPVQVLAHLRRIPSRGAVLRAAQEHHGQGEGKQPGRVGLPELHGIDRCSGLLLPRLPAGRPRSVVPAPGLQRPPNVADGTANYRSRPPQGNVGRQTSSFHTGAPFSTRMETTCKGRGP</sequence>
<dbReference type="AlphaFoldDB" id="A0A8K0TSC5"/>
<evidence type="ECO:0000313" key="3">
    <source>
        <dbReference type="Proteomes" id="UP000813385"/>
    </source>
</evidence>
<proteinExistence type="predicted"/>
<organism evidence="2 3">
    <name type="scientific">Plectosphaerella cucumerina</name>
    <dbReference type="NCBI Taxonomy" id="40658"/>
    <lineage>
        <taxon>Eukaryota</taxon>
        <taxon>Fungi</taxon>
        <taxon>Dikarya</taxon>
        <taxon>Ascomycota</taxon>
        <taxon>Pezizomycotina</taxon>
        <taxon>Sordariomycetes</taxon>
        <taxon>Hypocreomycetidae</taxon>
        <taxon>Glomerellales</taxon>
        <taxon>Plectosphaerellaceae</taxon>
        <taxon>Plectosphaerella</taxon>
    </lineage>
</organism>
<dbReference type="Proteomes" id="UP000813385">
    <property type="component" value="Unassembled WGS sequence"/>
</dbReference>
<gene>
    <name evidence="2" type="ORF">B0T11DRAFT_64647</name>
</gene>
<accession>A0A8K0TSC5</accession>
<feature type="region of interest" description="Disordered" evidence="1">
    <location>
        <begin position="81"/>
        <end position="105"/>
    </location>
</feature>
<name>A0A8K0TSC5_9PEZI</name>
<evidence type="ECO:0000256" key="1">
    <source>
        <dbReference type="SAM" id="MobiDB-lite"/>
    </source>
</evidence>
<comment type="caution">
    <text evidence="2">The sequence shown here is derived from an EMBL/GenBank/DDBJ whole genome shotgun (WGS) entry which is preliminary data.</text>
</comment>
<dbReference type="EMBL" id="JAGPXD010000002">
    <property type="protein sequence ID" value="KAH7368497.1"/>
    <property type="molecule type" value="Genomic_DNA"/>
</dbReference>
<feature type="compositionally biased region" description="Polar residues" evidence="1">
    <location>
        <begin position="83"/>
        <end position="103"/>
    </location>
</feature>
<keyword evidence="3" id="KW-1185">Reference proteome</keyword>
<feature type="region of interest" description="Disordered" evidence="1">
    <location>
        <begin position="175"/>
        <end position="233"/>
    </location>
</feature>